<dbReference type="PANTHER" id="PTHR21261">
    <property type="entry name" value="BEAT PROTEIN"/>
    <property type="match status" value="1"/>
</dbReference>
<feature type="compositionally biased region" description="Basic and acidic residues" evidence="2">
    <location>
        <begin position="245"/>
        <end position="262"/>
    </location>
</feature>
<dbReference type="PROSITE" id="PS50835">
    <property type="entry name" value="IG_LIKE"/>
    <property type="match status" value="2"/>
</dbReference>
<evidence type="ECO:0000313" key="6">
    <source>
        <dbReference type="Proteomes" id="UP001307889"/>
    </source>
</evidence>
<dbReference type="InterPro" id="IPR007110">
    <property type="entry name" value="Ig-like_dom"/>
</dbReference>
<protein>
    <recommendedName>
        <fullName evidence="4">Ig-like domain-containing protein</fullName>
    </recommendedName>
</protein>
<dbReference type="InterPro" id="IPR013162">
    <property type="entry name" value="CD80_C2-set"/>
</dbReference>
<proteinExistence type="predicted"/>
<evidence type="ECO:0000313" key="5">
    <source>
        <dbReference type="EMBL" id="BES95027.1"/>
    </source>
</evidence>
<keyword evidence="3" id="KW-0732">Signal</keyword>
<feature type="chain" id="PRO_5046215598" description="Ig-like domain-containing protein" evidence="3">
    <location>
        <begin position="16"/>
        <end position="338"/>
    </location>
</feature>
<keyword evidence="1" id="KW-1015">Disulfide bond</keyword>
<evidence type="ECO:0000256" key="2">
    <source>
        <dbReference type="SAM" id="MobiDB-lite"/>
    </source>
</evidence>
<name>A0ABN7AUG9_9HEMI</name>
<feature type="compositionally biased region" description="Basic and acidic residues" evidence="2">
    <location>
        <begin position="269"/>
        <end position="282"/>
    </location>
</feature>
<dbReference type="InterPro" id="IPR013783">
    <property type="entry name" value="Ig-like_fold"/>
</dbReference>
<dbReference type="Pfam" id="PF08205">
    <property type="entry name" value="C2-set_2"/>
    <property type="match status" value="1"/>
</dbReference>
<feature type="signal peptide" evidence="3">
    <location>
        <begin position="1"/>
        <end position="15"/>
    </location>
</feature>
<evidence type="ECO:0000259" key="4">
    <source>
        <dbReference type="PROSITE" id="PS50835"/>
    </source>
</evidence>
<dbReference type="PANTHER" id="PTHR21261:SF17">
    <property type="entry name" value="BEAT VI"/>
    <property type="match status" value="1"/>
</dbReference>
<accession>A0ABN7AUG9</accession>
<dbReference type="Gene3D" id="2.60.40.10">
    <property type="entry name" value="Immunoglobulins"/>
    <property type="match status" value="2"/>
</dbReference>
<feature type="domain" description="Ig-like" evidence="4">
    <location>
        <begin position="30"/>
        <end position="122"/>
    </location>
</feature>
<dbReference type="SUPFAM" id="SSF48726">
    <property type="entry name" value="Immunoglobulin"/>
    <property type="match status" value="2"/>
</dbReference>
<gene>
    <name evidence="5" type="ORF">NTJ_07836</name>
</gene>
<organism evidence="5 6">
    <name type="scientific">Nesidiocoris tenuis</name>
    <dbReference type="NCBI Taxonomy" id="355587"/>
    <lineage>
        <taxon>Eukaryota</taxon>
        <taxon>Metazoa</taxon>
        <taxon>Ecdysozoa</taxon>
        <taxon>Arthropoda</taxon>
        <taxon>Hexapoda</taxon>
        <taxon>Insecta</taxon>
        <taxon>Pterygota</taxon>
        <taxon>Neoptera</taxon>
        <taxon>Paraneoptera</taxon>
        <taxon>Hemiptera</taxon>
        <taxon>Heteroptera</taxon>
        <taxon>Panheteroptera</taxon>
        <taxon>Cimicomorpha</taxon>
        <taxon>Miridae</taxon>
        <taxon>Dicyphina</taxon>
        <taxon>Nesidiocoris</taxon>
    </lineage>
</organism>
<evidence type="ECO:0000256" key="3">
    <source>
        <dbReference type="SAM" id="SignalP"/>
    </source>
</evidence>
<dbReference type="Proteomes" id="UP001307889">
    <property type="component" value="Chromosome 5"/>
</dbReference>
<evidence type="ECO:0000256" key="1">
    <source>
        <dbReference type="ARBA" id="ARBA00023157"/>
    </source>
</evidence>
<feature type="domain" description="Ig-like" evidence="4">
    <location>
        <begin position="135"/>
        <end position="225"/>
    </location>
</feature>
<dbReference type="InterPro" id="IPR036179">
    <property type="entry name" value="Ig-like_dom_sf"/>
</dbReference>
<reference evidence="5 6" key="1">
    <citation type="submission" date="2023-09" db="EMBL/GenBank/DDBJ databases">
        <title>Nesidiocoris tenuis whole genome shotgun sequence.</title>
        <authorList>
            <person name="Shibata T."/>
            <person name="Shimoda M."/>
            <person name="Kobayashi T."/>
            <person name="Uehara T."/>
        </authorList>
    </citation>
    <scope>NUCLEOTIDE SEQUENCE [LARGE SCALE GENOMIC DNA]</scope>
    <source>
        <strain evidence="5 6">Japan</strain>
    </source>
</reference>
<sequence length="338" mass="38244">MTYLFLAALFQGVWSLRDLRVSVPEAVKVGSPAILNCFFDMEGEALYSLRWYRNQEEFFRYTPKETPSAKKFAVAGIPENYIEISESNATQVKLSRTSRETSGLFCCEVSAEFPSFFTLEVSSPMIVVEPPVGKPSITGLKLQYRLGETLTANCTAPGSRPAANITWFVNNHLVEQHRYNVTEWRRTLTGDSDQTSSQLKINLTRRHLFHHSGQYRSMRIKCAASVFNVYTEWVEKFVDLDKKSRSAQAKGKEENDAVEPRSKNPNSSKDGDYWGRGRHQDSNRLIPFKPTEGSSDESKAGFLEKVSTGRSSITESHHISVILVLACLVHLKLIAYQR</sequence>
<keyword evidence="6" id="KW-1185">Reference proteome</keyword>
<feature type="region of interest" description="Disordered" evidence="2">
    <location>
        <begin position="245"/>
        <end position="299"/>
    </location>
</feature>
<dbReference type="EMBL" id="AP028913">
    <property type="protein sequence ID" value="BES95027.1"/>
    <property type="molecule type" value="Genomic_DNA"/>
</dbReference>